<evidence type="ECO:0000313" key="2">
    <source>
        <dbReference type="EMBL" id="KAF2490404.1"/>
    </source>
</evidence>
<accession>A0A6A6QED8</accession>
<name>A0A6A6QED8_9PEZI</name>
<dbReference type="Proteomes" id="UP000799750">
    <property type="component" value="Unassembled WGS sequence"/>
</dbReference>
<keyword evidence="1" id="KW-0732">Signal</keyword>
<keyword evidence="3" id="KW-1185">Reference proteome</keyword>
<evidence type="ECO:0000256" key="1">
    <source>
        <dbReference type="SAM" id="SignalP"/>
    </source>
</evidence>
<dbReference type="EMBL" id="MU004197">
    <property type="protein sequence ID" value="KAF2490404.1"/>
    <property type="molecule type" value="Genomic_DNA"/>
</dbReference>
<dbReference type="OrthoDB" id="3762068at2759"/>
<proteinExistence type="predicted"/>
<feature type="signal peptide" evidence="1">
    <location>
        <begin position="1"/>
        <end position="20"/>
    </location>
</feature>
<feature type="chain" id="PRO_5025531165" evidence="1">
    <location>
        <begin position="21"/>
        <end position="100"/>
    </location>
</feature>
<evidence type="ECO:0000313" key="3">
    <source>
        <dbReference type="Proteomes" id="UP000799750"/>
    </source>
</evidence>
<organism evidence="2 3">
    <name type="scientific">Lophium mytilinum</name>
    <dbReference type="NCBI Taxonomy" id="390894"/>
    <lineage>
        <taxon>Eukaryota</taxon>
        <taxon>Fungi</taxon>
        <taxon>Dikarya</taxon>
        <taxon>Ascomycota</taxon>
        <taxon>Pezizomycotina</taxon>
        <taxon>Dothideomycetes</taxon>
        <taxon>Pleosporomycetidae</taxon>
        <taxon>Mytilinidiales</taxon>
        <taxon>Mytilinidiaceae</taxon>
        <taxon>Lophium</taxon>
    </lineage>
</organism>
<reference evidence="2" key="1">
    <citation type="journal article" date="2020" name="Stud. Mycol.">
        <title>101 Dothideomycetes genomes: a test case for predicting lifestyles and emergence of pathogens.</title>
        <authorList>
            <person name="Haridas S."/>
            <person name="Albert R."/>
            <person name="Binder M."/>
            <person name="Bloem J."/>
            <person name="Labutti K."/>
            <person name="Salamov A."/>
            <person name="Andreopoulos B."/>
            <person name="Baker S."/>
            <person name="Barry K."/>
            <person name="Bills G."/>
            <person name="Bluhm B."/>
            <person name="Cannon C."/>
            <person name="Castanera R."/>
            <person name="Culley D."/>
            <person name="Daum C."/>
            <person name="Ezra D."/>
            <person name="Gonzalez J."/>
            <person name="Henrissat B."/>
            <person name="Kuo A."/>
            <person name="Liang C."/>
            <person name="Lipzen A."/>
            <person name="Lutzoni F."/>
            <person name="Magnuson J."/>
            <person name="Mondo S."/>
            <person name="Nolan M."/>
            <person name="Ohm R."/>
            <person name="Pangilinan J."/>
            <person name="Park H.-J."/>
            <person name="Ramirez L."/>
            <person name="Alfaro M."/>
            <person name="Sun H."/>
            <person name="Tritt A."/>
            <person name="Yoshinaga Y."/>
            <person name="Zwiers L.-H."/>
            <person name="Turgeon B."/>
            <person name="Goodwin S."/>
            <person name="Spatafora J."/>
            <person name="Crous P."/>
            <person name="Grigoriev I."/>
        </authorList>
    </citation>
    <scope>NUCLEOTIDE SEQUENCE</scope>
    <source>
        <strain evidence="2">CBS 269.34</strain>
    </source>
</reference>
<protein>
    <submittedName>
        <fullName evidence="2">Uncharacterized protein</fullName>
    </submittedName>
</protein>
<dbReference type="AlphaFoldDB" id="A0A6A6QED8"/>
<sequence length="100" mass="11233">MRFTSIAFALTAFLSAFVAAAPTTNDITKRLPTPEEFEALAPAEKRKVYTSWYRATNILPTSDDEWCQCALPPSRELIEVTVGSLSERCVDRTLFSRKKS</sequence>
<gene>
    <name evidence="2" type="ORF">BU16DRAFT_622015</name>
</gene>